<dbReference type="PANTHER" id="PTHR33993:SF2">
    <property type="entry name" value="VOC DOMAIN-CONTAINING PROTEIN"/>
    <property type="match status" value="1"/>
</dbReference>
<keyword evidence="4" id="KW-1185">Reference proteome</keyword>
<evidence type="ECO:0000313" key="4">
    <source>
        <dbReference type="Proteomes" id="UP000284057"/>
    </source>
</evidence>
<proteinExistence type="predicted"/>
<sequence length="127" mass="13654">MTGRVVHFEIPADDLDRAREFYRAAFGWELTPMPEVDYTIVGTTPSDESGRPKEPGAINGGMFTRDDARPGPIVTIDVDDVDAALATVEQLGGATVLPRTEVMGMGFAAYFRDSEGNVMGLWQSAGG</sequence>
<accession>A0A418KYF4</accession>
<evidence type="ECO:0000259" key="2">
    <source>
        <dbReference type="PROSITE" id="PS51819"/>
    </source>
</evidence>
<dbReference type="AlphaFoldDB" id="A0A418KYF4"/>
<gene>
    <name evidence="3" type="ORF">DY240_00365</name>
</gene>
<dbReference type="PANTHER" id="PTHR33993">
    <property type="entry name" value="GLYOXALASE-RELATED"/>
    <property type="match status" value="1"/>
</dbReference>
<evidence type="ECO:0000313" key="3">
    <source>
        <dbReference type="EMBL" id="RIQ37777.1"/>
    </source>
</evidence>
<dbReference type="RefSeq" id="WP_119657996.1">
    <property type="nucleotide sequence ID" value="NZ_QUAL01000004.1"/>
</dbReference>
<dbReference type="Gene3D" id="3.10.180.10">
    <property type="entry name" value="2,3-Dihydroxybiphenyl 1,2-Dioxygenase, domain 1"/>
    <property type="match status" value="1"/>
</dbReference>
<dbReference type="CDD" id="cd07247">
    <property type="entry name" value="SgaA_N_like"/>
    <property type="match status" value="1"/>
</dbReference>
<dbReference type="InterPro" id="IPR029068">
    <property type="entry name" value="Glyas_Bleomycin-R_OHBP_Dase"/>
</dbReference>
<name>A0A418KYF4_9ACTN</name>
<dbReference type="PROSITE" id="PS51819">
    <property type="entry name" value="VOC"/>
    <property type="match status" value="1"/>
</dbReference>
<feature type="region of interest" description="Disordered" evidence="1">
    <location>
        <begin position="39"/>
        <end position="66"/>
    </location>
</feature>
<dbReference type="InterPro" id="IPR052164">
    <property type="entry name" value="Anthracycline_SecMetBiosynth"/>
</dbReference>
<feature type="domain" description="VOC" evidence="2">
    <location>
        <begin position="4"/>
        <end position="124"/>
    </location>
</feature>
<protein>
    <submittedName>
        <fullName evidence="3">VOC family protein</fullName>
    </submittedName>
</protein>
<dbReference type="Proteomes" id="UP000284057">
    <property type="component" value="Unassembled WGS sequence"/>
</dbReference>
<dbReference type="EMBL" id="QUAL01000004">
    <property type="protein sequence ID" value="RIQ37777.1"/>
    <property type="molecule type" value="Genomic_DNA"/>
</dbReference>
<dbReference type="Pfam" id="PF22677">
    <property type="entry name" value="Ble-like_N"/>
    <property type="match status" value="1"/>
</dbReference>
<reference evidence="3 4" key="1">
    <citation type="submission" date="2018-09" db="EMBL/GenBank/DDBJ databases">
        <title>Isolation, diversity and antifungal activity of actinobacteria from wheat.</title>
        <authorList>
            <person name="Han C."/>
        </authorList>
    </citation>
    <scope>NUCLEOTIDE SEQUENCE [LARGE SCALE GENOMIC DNA]</scope>
    <source>
        <strain evidence="3 4">NEAU-YY265</strain>
    </source>
</reference>
<dbReference type="OrthoDB" id="9793039at2"/>
<evidence type="ECO:0000256" key="1">
    <source>
        <dbReference type="SAM" id="MobiDB-lite"/>
    </source>
</evidence>
<dbReference type="SUPFAM" id="SSF54593">
    <property type="entry name" value="Glyoxalase/Bleomycin resistance protein/Dihydroxybiphenyl dioxygenase"/>
    <property type="match status" value="1"/>
</dbReference>
<organism evidence="3 4">
    <name type="scientific">Jiangella rhizosphaerae</name>
    <dbReference type="NCBI Taxonomy" id="2293569"/>
    <lineage>
        <taxon>Bacteria</taxon>
        <taxon>Bacillati</taxon>
        <taxon>Actinomycetota</taxon>
        <taxon>Actinomycetes</taxon>
        <taxon>Jiangellales</taxon>
        <taxon>Jiangellaceae</taxon>
        <taxon>Jiangella</taxon>
    </lineage>
</organism>
<dbReference type="InterPro" id="IPR037523">
    <property type="entry name" value="VOC_core"/>
</dbReference>
<comment type="caution">
    <text evidence="3">The sequence shown here is derived from an EMBL/GenBank/DDBJ whole genome shotgun (WGS) entry which is preliminary data.</text>
</comment>
<dbReference type="InterPro" id="IPR053863">
    <property type="entry name" value="Glyoxy/Ble-like_N"/>
</dbReference>